<protein>
    <submittedName>
        <fullName evidence="1">Uncharacterized protein</fullName>
    </submittedName>
</protein>
<feature type="non-terminal residue" evidence="1">
    <location>
        <position position="97"/>
    </location>
</feature>
<proteinExistence type="predicted"/>
<gene>
    <name evidence="1" type="ORF">METZ01_LOCUS468670</name>
</gene>
<evidence type="ECO:0000313" key="1">
    <source>
        <dbReference type="EMBL" id="SVE15816.1"/>
    </source>
</evidence>
<sequence length="97" mass="11378">MPFSITEIRDRAKELKKAIAFEQYSSQAGLKERLPSEKLYKQHQFLLTPGVLPAIQRRLAAASWDERRRLMALFNWVGCQRIEAQLAPLEDELYSWE</sequence>
<dbReference type="AlphaFoldDB" id="A0A383B6J7"/>
<organism evidence="1">
    <name type="scientific">marine metagenome</name>
    <dbReference type="NCBI Taxonomy" id="408172"/>
    <lineage>
        <taxon>unclassified sequences</taxon>
        <taxon>metagenomes</taxon>
        <taxon>ecological metagenomes</taxon>
    </lineage>
</organism>
<name>A0A383B6J7_9ZZZZ</name>
<dbReference type="EMBL" id="UINC01198035">
    <property type="protein sequence ID" value="SVE15816.1"/>
    <property type="molecule type" value="Genomic_DNA"/>
</dbReference>
<reference evidence="1" key="1">
    <citation type="submission" date="2018-05" db="EMBL/GenBank/DDBJ databases">
        <authorList>
            <person name="Lanie J.A."/>
            <person name="Ng W.-L."/>
            <person name="Kazmierczak K.M."/>
            <person name="Andrzejewski T.M."/>
            <person name="Davidsen T.M."/>
            <person name="Wayne K.J."/>
            <person name="Tettelin H."/>
            <person name="Glass J.I."/>
            <person name="Rusch D."/>
            <person name="Podicherti R."/>
            <person name="Tsui H.-C.T."/>
            <person name="Winkler M.E."/>
        </authorList>
    </citation>
    <scope>NUCLEOTIDE SEQUENCE</scope>
</reference>
<accession>A0A383B6J7</accession>